<keyword evidence="2" id="KW-1185">Reference proteome</keyword>
<dbReference type="AlphaFoldDB" id="A0A4R2B633"/>
<dbReference type="RefSeq" id="WP_132009891.1">
    <property type="nucleotide sequence ID" value="NZ_JABUHM010000013.1"/>
</dbReference>
<reference evidence="1 2" key="1">
    <citation type="journal article" date="2015" name="Stand. Genomic Sci.">
        <title>Genomic Encyclopedia of Bacterial and Archaeal Type Strains, Phase III: the genomes of soil and plant-associated and newly described type strains.</title>
        <authorList>
            <person name="Whitman W.B."/>
            <person name="Woyke T."/>
            <person name="Klenk H.P."/>
            <person name="Zhou Y."/>
            <person name="Lilburn T.G."/>
            <person name="Beck B.J."/>
            <person name="De Vos P."/>
            <person name="Vandamme P."/>
            <person name="Eisen J.A."/>
            <person name="Garrity G."/>
            <person name="Hugenholtz P."/>
            <person name="Kyrpides N.C."/>
        </authorList>
    </citation>
    <scope>NUCLEOTIDE SEQUENCE [LARGE SCALE GENOMIC DNA]</scope>
    <source>
        <strain evidence="1 2">CV53</strain>
    </source>
</reference>
<evidence type="ECO:0000313" key="2">
    <source>
        <dbReference type="Proteomes" id="UP000295689"/>
    </source>
</evidence>
<dbReference type="Gene3D" id="1.10.10.1150">
    <property type="entry name" value="Coenzyme PQQ synthesis protein D (PqqD)"/>
    <property type="match status" value="1"/>
</dbReference>
<dbReference type="Pfam" id="PF05402">
    <property type="entry name" value="PqqD"/>
    <property type="match status" value="1"/>
</dbReference>
<organism evidence="1 2">
    <name type="scientific">Mesobacillus foraminis</name>
    <dbReference type="NCBI Taxonomy" id="279826"/>
    <lineage>
        <taxon>Bacteria</taxon>
        <taxon>Bacillati</taxon>
        <taxon>Bacillota</taxon>
        <taxon>Bacilli</taxon>
        <taxon>Bacillales</taxon>
        <taxon>Bacillaceae</taxon>
        <taxon>Mesobacillus</taxon>
    </lineage>
</organism>
<accession>A0A4R2B633</accession>
<gene>
    <name evidence="1" type="ORF">EV146_11145</name>
</gene>
<name>A0A4R2B633_9BACI</name>
<dbReference type="EMBL" id="SLVV01000011">
    <property type="protein sequence ID" value="TCN22208.1"/>
    <property type="molecule type" value="Genomic_DNA"/>
</dbReference>
<evidence type="ECO:0000313" key="1">
    <source>
        <dbReference type="EMBL" id="TCN22208.1"/>
    </source>
</evidence>
<dbReference type="Proteomes" id="UP000295689">
    <property type="component" value="Unassembled WGS sequence"/>
</dbReference>
<dbReference type="InterPro" id="IPR008792">
    <property type="entry name" value="PQQD"/>
</dbReference>
<dbReference type="InterPro" id="IPR041881">
    <property type="entry name" value="PqqD_sf"/>
</dbReference>
<proteinExistence type="predicted"/>
<protein>
    <submittedName>
        <fullName evidence="1">Coenzyme PQQ synthesis protein D (PqqD)</fullName>
    </submittedName>
</protein>
<comment type="caution">
    <text evidence="1">The sequence shown here is derived from an EMBL/GenBank/DDBJ whole genome shotgun (WGS) entry which is preliminary data.</text>
</comment>
<sequence>MVQYIQVNDYETAEFDGEWVVLNTDKYTVTKLNEIGGFCWSMMKDAQTVDSLCQAIEQEFGRASDNLSEDIEAFLYELMEYGLIQHAV</sequence>